<feature type="transmembrane region" description="Helical" evidence="1">
    <location>
        <begin position="670"/>
        <end position="689"/>
    </location>
</feature>
<dbReference type="RefSeq" id="XP_022322233.1">
    <property type="nucleotide sequence ID" value="XM_022466525.1"/>
</dbReference>
<feature type="transmembrane region" description="Helical" evidence="1">
    <location>
        <begin position="606"/>
        <end position="629"/>
    </location>
</feature>
<evidence type="ECO:0000313" key="3">
    <source>
        <dbReference type="RefSeq" id="XP_022322233.1"/>
    </source>
</evidence>
<keyword evidence="1" id="KW-0472">Membrane</keyword>
<proteinExistence type="predicted"/>
<evidence type="ECO:0000256" key="1">
    <source>
        <dbReference type="SAM" id="Phobius"/>
    </source>
</evidence>
<keyword evidence="1" id="KW-1133">Transmembrane helix</keyword>
<dbReference type="GeneID" id="111123880"/>
<dbReference type="AlphaFoldDB" id="A0A8B8D2C7"/>
<dbReference type="Proteomes" id="UP000694844">
    <property type="component" value="Chromosome 3"/>
</dbReference>
<feature type="transmembrane region" description="Helical" evidence="1">
    <location>
        <begin position="580"/>
        <end position="600"/>
    </location>
</feature>
<dbReference type="KEGG" id="cvn:111123880"/>
<evidence type="ECO:0000313" key="2">
    <source>
        <dbReference type="Proteomes" id="UP000694844"/>
    </source>
</evidence>
<keyword evidence="2" id="KW-1185">Reference proteome</keyword>
<dbReference type="InterPro" id="IPR011042">
    <property type="entry name" value="6-blade_b-propeller_TolB-like"/>
</dbReference>
<protein>
    <submittedName>
        <fullName evidence="3">Uncharacterized protein LOC111123880</fullName>
    </submittedName>
</protein>
<organism evidence="2 3">
    <name type="scientific">Crassostrea virginica</name>
    <name type="common">Eastern oyster</name>
    <dbReference type="NCBI Taxonomy" id="6565"/>
    <lineage>
        <taxon>Eukaryota</taxon>
        <taxon>Metazoa</taxon>
        <taxon>Spiralia</taxon>
        <taxon>Lophotrochozoa</taxon>
        <taxon>Mollusca</taxon>
        <taxon>Bivalvia</taxon>
        <taxon>Autobranchia</taxon>
        <taxon>Pteriomorphia</taxon>
        <taxon>Ostreida</taxon>
        <taxon>Ostreoidea</taxon>
        <taxon>Ostreidae</taxon>
        <taxon>Crassostrea</taxon>
    </lineage>
</organism>
<gene>
    <name evidence="3" type="primary">LOC111123880</name>
</gene>
<name>A0A8B8D2C7_CRAVI</name>
<sequence>MEYPEINNEKTIKEMTDRLSDLIKESSKLEIKTDGLDAFYTLNFSHTIQNKVVVIRNYESRYEKVLNKPVQFLRFINRFSLSKKQESKKKHEPYKYVMEQRSLKKWYVKSESCFMEYPKLRERKTLIEINRLSKEMQKLQQSFDKQKFPHQIRGNVGIIQIYDRNYAFSANRPVKFLRFIKRFPLSKVKNIPKAPEPNIGRIEQNPTDFEISPNDTSMYEFSTPFPRLKFWGIPDTFILRPEVTKRFNAFPLKINMENTIELLCDYQTRRREEREKKILPYESLPSLRESFIVPGTENCVDICFVPPNLFWVNNGNNLILTNTHGQVLHRVSCSYSCTANTFKMLYIDSDLCIQELSHQTKESKLLIKRPSSWLPLGVHCCPSNGDLLVGMISFTSYPRKAKVVRYNLLGEIKQSIYQNREGRVLYGYPRYIAENTNKDIVVSDVKRGRIVVTNHKGEFRFVLSVNDPRGICTDRLSRILVCRYTNDILVLDENGLFLLYLRIEDSPGIVTTRFKNVQTMFFQTRRPYSSQRRRTGLCLSYDDHNDLLWVGSNDSNTVSGYKVFKEGRQKQTDDFNKFHGILRFVDIFLRICFFFIHLIFKLTVEIWFLLIHPIFELIVKIFMGIWFFFIHRIFELIMSMPILNIPIVNTVFAVVYLTSTTTIPMLYFSWYFPTLSATLIVIVLLHIFVENIKHCHLCLYRV</sequence>
<dbReference type="SUPFAM" id="SSF63829">
    <property type="entry name" value="Calcium-dependent phosphotriesterase"/>
    <property type="match status" value="1"/>
</dbReference>
<reference evidence="3" key="1">
    <citation type="submission" date="2025-08" db="UniProtKB">
        <authorList>
            <consortium name="RefSeq"/>
        </authorList>
    </citation>
    <scope>IDENTIFICATION</scope>
    <source>
        <tissue evidence="3">Whole sample</tissue>
    </source>
</reference>
<keyword evidence="1" id="KW-0812">Transmembrane</keyword>
<dbReference type="Gene3D" id="2.120.10.30">
    <property type="entry name" value="TolB, C-terminal domain"/>
    <property type="match status" value="1"/>
</dbReference>
<accession>A0A8B8D2C7</accession>
<feature type="transmembrane region" description="Helical" evidence="1">
    <location>
        <begin position="636"/>
        <end position="658"/>
    </location>
</feature>